<feature type="compositionally biased region" description="Polar residues" evidence="19">
    <location>
        <begin position="998"/>
        <end position="1022"/>
    </location>
</feature>
<dbReference type="InterPro" id="IPR001452">
    <property type="entry name" value="SH3_domain"/>
</dbReference>
<keyword evidence="7" id="KW-1003">Cell membrane</keyword>
<evidence type="ECO:0000256" key="5">
    <source>
        <dbReference type="ARBA" id="ARBA00012406"/>
    </source>
</evidence>
<dbReference type="Pfam" id="PF07714">
    <property type="entry name" value="PK_Tyr_Ser-Thr"/>
    <property type="match status" value="1"/>
</dbReference>
<evidence type="ECO:0000259" key="21">
    <source>
        <dbReference type="PROSITE" id="PS50011"/>
    </source>
</evidence>
<keyword evidence="15" id="KW-0472">Membrane</keyword>
<keyword evidence="9" id="KW-0812">Transmembrane</keyword>
<keyword evidence="10" id="KW-0547">Nucleotide-binding</keyword>
<dbReference type="InterPro" id="IPR051681">
    <property type="entry name" value="Ser/Thr_Kinases-Pseudokinases"/>
</dbReference>
<sequence>MGSHLLQEGTSSGTGPSLTSQGDVIQAEIGHATPNASRTVPTKILTYQNVLSFLKDACSTWTLGRSRSEVARLQTTVEGYLLSMTSDNVVSGIVASPTHRRTLLELSSKLDLENDPRLRAALRGDEEHIAALIVSILDSNSAQNDVLDLEGDSAQCFLDVIQDALNRGFLMAQEHSRQARRIVRKLSESCDKLPSSLFITGVTGREDHPTFAGGFGDIYRASYGTKIVALKHMRHFIQSSDPEIRDIRLKLCREALVWKDLCHPHILPFLGIDRDSFPPSLCAVSPWMEHGTVLKYLQDHGRGNVDKLLYEVAQGLEYLHSRNIVHGDLRGANILINEDWSACLADFGLSVFANATTSMHTSTRAGSLYWMAPELIDPDRFGCKFARTKASDVYAFACVCLELYTGQPPFAEFSQAAALLRVVNGDRPLRPSTSPAMSDALWRHVNAYWAEEPTRRPIAEVVVQEMTWPSPRKPKHLRPLPPVPVPRPAPPVSPSEPASTPSSPPLYVSPQGSPPGYEMADYQRVELTPFKMAQMEKASQQGPSREMDLKHIMKLVGKASGRTLMNQTVVLTDGIQTLFERARQRDVIKHEAFVKQLAEYSEGRRLHDQDAVFHRTRPESPESPDPDEIITLPEFVREAPPPHVLDDPDPLPITPRKTPSKTILRPRRPSLPWLRISPSLTSLRYQLSNPKSTSSIPLPGSDSDVNVVSAGPKTSSPFHRRMRSASVNKPVRGQSAQEGEIKTATPARERVRDVFVAAASASGSKTDAALRGLWRRVKPPAIDTDDTKSNSSFSIGRPSEYDLDDIPASPLDSYHAISDGPKTIADEPATTTKEPETTTSAPETPPVDGTLSPAKRRSNPDTPHHVPPDEDMWRLFECKFGTANAAQLIEALAMTPPGGLNNSVIQDLHKKCVESQEVIFAQIPWASASAERSRVVKNEEQSEDSSEGDKTLEPPALTWEEELLLEMLAANERLLAALRTYTDLKRVAVEREVEQRQDATGSTSFAYTLTSGSSPRQQSHAFSTLPAPGRVPQTRLPAAPCRPDLEPVNEESQPSYPTKVRALKAFTADPDDPDEISFGVGDILDILDRQGKWWLVQNAEGSAGIASSDYFSVLDSEDRQTGSSRSSAGALPVYPYGSSENGRSFSQEEIFDVVEKQIQWWKAGKAYGSNSVLSTDIDYSSVSGSEPETFQYKAQALYPYTADADDPRELSFRQGEILDIGDKRADWWQARNANGLVGIAPSNYLQLL</sequence>
<accession>A0A8H6TWU4</accession>
<feature type="region of interest" description="Disordered" evidence="19">
    <location>
        <begin position="470"/>
        <end position="518"/>
    </location>
</feature>
<comment type="similarity">
    <text evidence="3">Belongs to the protein kinase superfamily. STE Ser/Thr protein kinase family. MAP kinase kinase kinase subfamily.</text>
</comment>
<feature type="compositionally biased region" description="Pro residues" evidence="19">
    <location>
        <begin position="479"/>
        <end position="494"/>
    </location>
</feature>
<keyword evidence="12" id="KW-0067">ATP-binding</keyword>
<dbReference type="AlphaFoldDB" id="A0A8H6TWU4"/>
<feature type="region of interest" description="Disordered" evidence="19">
    <location>
        <begin position="1"/>
        <end position="21"/>
    </location>
</feature>
<comment type="similarity">
    <text evidence="4">Belongs to the SHO1 family.</text>
</comment>
<evidence type="ECO:0000256" key="4">
    <source>
        <dbReference type="ARBA" id="ARBA00009739"/>
    </source>
</evidence>
<evidence type="ECO:0000259" key="20">
    <source>
        <dbReference type="PROSITE" id="PS50002"/>
    </source>
</evidence>
<comment type="catalytic activity">
    <reaction evidence="16">
        <text>L-threonyl-[protein] + ATP = O-phospho-L-threonyl-[protein] + ADP + H(+)</text>
        <dbReference type="Rhea" id="RHEA:46608"/>
        <dbReference type="Rhea" id="RHEA-COMP:11060"/>
        <dbReference type="Rhea" id="RHEA-COMP:11605"/>
        <dbReference type="ChEBI" id="CHEBI:15378"/>
        <dbReference type="ChEBI" id="CHEBI:30013"/>
        <dbReference type="ChEBI" id="CHEBI:30616"/>
        <dbReference type="ChEBI" id="CHEBI:61977"/>
        <dbReference type="ChEBI" id="CHEBI:456216"/>
        <dbReference type="EC" id="2.7.11.25"/>
    </reaction>
</comment>
<dbReference type="InterPro" id="IPR011009">
    <property type="entry name" value="Kinase-like_dom_sf"/>
</dbReference>
<gene>
    <name evidence="22" type="ORF">MVEN_02583200</name>
</gene>
<feature type="region of interest" description="Disordered" evidence="19">
    <location>
        <begin position="930"/>
        <end position="955"/>
    </location>
</feature>
<dbReference type="Gene3D" id="1.10.510.10">
    <property type="entry name" value="Transferase(Phosphotransferase) domain 1"/>
    <property type="match status" value="1"/>
</dbReference>
<feature type="region of interest" description="Disordered" evidence="19">
    <location>
        <begin position="780"/>
        <end position="869"/>
    </location>
</feature>
<dbReference type="InterPro" id="IPR008266">
    <property type="entry name" value="Tyr_kinase_AS"/>
</dbReference>
<dbReference type="PANTHER" id="PTHR44329:SF288">
    <property type="entry name" value="MITOGEN-ACTIVATED PROTEIN KINASE KINASE KINASE 20"/>
    <property type="match status" value="1"/>
</dbReference>
<evidence type="ECO:0000313" key="22">
    <source>
        <dbReference type="EMBL" id="KAF7326893.1"/>
    </source>
</evidence>
<reference evidence="22" key="1">
    <citation type="submission" date="2020-05" db="EMBL/GenBank/DDBJ databases">
        <title>Mycena genomes resolve the evolution of fungal bioluminescence.</title>
        <authorList>
            <person name="Tsai I.J."/>
        </authorList>
    </citation>
    <scope>NUCLEOTIDE SEQUENCE</scope>
    <source>
        <strain evidence="22">CCC161011</strain>
    </source>
</reference>
<dbReference type="InterPro" id="IPR000719">
    <property type="entry name" value="Prot_kinase_dom"/>
</dbReference>
<dbReference type="PROSITE" id="PS50011">
    <property type="entry name" value="PROTEIN_KINASE_DOM"/>
    <property type="match status" value="1"/>
</dbReference>
<keyword evidence="23" id="KW-1185">Reference proteome</keyword>
<dbReference type="EMBL" id="JACAZI010000039">
    <property type="protein sequence ID" value="KAF7326893.1"/>
    <property type="molecule type" value="Genomic_DNA"/>
</dbReference>
<dbReference type="CDD" id="cd11855">
    <property type="entry name" value="SH3_Sho1p"/>
    <property type="match status" value="1"/>
</dbReference>
<dbReference type="GO" id="GO:0005886">
    <property type="term" value="C:plasma membrane"/>
    <property type="evidence" value="ECO:0007669"/>
    <property type="project" value="UniProtKB-SubCell"/>
</dbReference>
<feature type="region of interest" description="Disordered" evidence="19">
    <location>
        <begin position="992"/>
        <end position="1035"/>
    </location>
</feature>
<dbReference type="EC" id="2.7.11.25" evidence="5"/>
<evidence type="ECO:0000256" key="15">
    <source>
        <dbReference type="ARBA" id="ARBA00023136"/>
    </source>
</evidence>
<dbReference type="PANTHER" id="PTHR44329">
    <property type="entry name" value="SERINE/THREONINE-PROTEIN KINASE TNNI3K-RELATED"/>
    <property type="match status" value="1"/>
</dbReference>
<feature type="compositionally biased region" description="Low complexity" evidence="19">
    <location>
        <begin position="9"/>
        <end position="21"/>
    </location>
</feature>
<feature type="compositionally biased region" description="Basic and acidic residues" evidence="19">
    <location>
        <begin position="858"/>
        <end position="869"/>
    </location>
</feature>
<dbReference type="GO" id="GO:0005524">
    <property type="term" value="F:ATP binding"/>
    <property type="evidence" value="ECO:0007669"/>
    <property type="project" value="UniProtKB-KW"/>
</dbReference>
<dbReference type="SUPFAM" id="SSF56112">
    <property type="entry name" value="Protein kinase-like (PK-like)"/>
    <property type="match status" value="1"/>
</dbReference>
<evidence type="ECO:0000256" key="3">
    <source>
        <dbReference type="ARBA" id="ARBA00006529"/>
    </source>
</evidence>
<keyword evidence="13" id="KW-1133">Transmembrane helix</keyword>
<dbReference type="InterPro" id="IPR035522">
    <property type="entry name" value="Sho1_SH3"/>
</dbReference>
<dbReference type="SMART" id="SM00326">
    <property type="entry name" value="SH3"/>
    <property type="match status" value="2"/>
</dbReference>
<dbReference type="Proteomes" id="UP000620124">
    <property type="component" value="Unassembled WGS sequence"/>
</dbReference>
<evidence type="ECO:0000256" key="7">
    <source>
        <dbReference type="ARBA" id="ARBA00022475"/>
    </source>
</evidence>
<evidence type="ECO:0000256" key="11">
    <source>
        <dbReference type="ARBA" id="ARBA00022777"/>
    </source>
</evidence>
<feature type="compositionally biased region" description="Basic and acidic residues" evidence="19">
    <location>
        <begin position="931"/>
        <end position="940"/>
    </location>
</feature>
<dbReference type="Gene3D" id="2.30.30.40">
    <property type="entry name" value="SH3 Domains"/>
    <property type="match status" value="2"/>
</dbReference>
<evidence type="ECO:0000256" key="2">
    <source>
        <dbReference type="ARBA" id="ARBA00004651"/>
    </source>
</evidence>
<dbReference type="PROSITE" id="PS50002">
    <property type="entry name" value="SH3"/>
    <property type="match status" value="2"/>
</dbReference>
<evidence type="ECO:0000256" key="6">
    <source>
        <dbReference type="ARBA" id="ARBA00022443"/>
    </source>
</evidence>
<keyword evidence="8" id="KW-0808">Transferase</keyword>
<evidence type="ECO:0000256" key="14">
    <source>
        <dbReference type="ARBA" id="ARBA00023016"/>
    </source>
</evidence>
<dbReference type="InterPro" id="IPR001245">
    <property type="entry name" value="Ser-Thr/Tyr_kinase_cat_dom"/>
</dbReference>
<evidence type="ECO:0000256" key="13">
    <source>
        <dbReference type="ARBA" id="ARBA00022989"/>
    </source>
</evidence>
<proteinExistence type="inferred from homology"/>
<evidence type="ECO:0000256" key="17">
    <source>
        <dbReference type="ARBA" id="ARBA00048329"/>
    </source>
</evidence>
<comment type="cofactor">
    <cofactor evidence="1">
        <name>Mg(2+)</name>
        <dbReference type="ChEBI" id="CHEBI:18420"/>
    </cofactor>
</comment>
<dbReference type="InterPro" id="IPR036028">
    <property type="entry name" value="SH3-like_dom_sf"/>
</dbReference>
<dbReference type="SUPFAM" id="SSF89009">
    <property type="entry name" value="GAT-like domain"/>
    <property type="match status" value="1"/>
</dbReference>
<keyword evidence="6 18" id="KW-0728">SH3 domain</keyword>
<comment type="subcellular location">
    <subcellularLocation>
        <location evidence="2">Cell membrane</location>
        <topology evidence="2">Multi-pass membrane protein</topology>
    </subcellularLocation>
</comment>
<feature type="domain" description="SH3" evidence="20">
    <location>
        <begin position="1189"/>
        <end position="1248"/>
    </location>
</feature>
<dbReference type="Pfam" id="PF00018">
    <property type="entry name" value="SH3_1"/>
    <property type="match status" value="2"/>
</dbReference>
<evidence type="ECO:0000256" key="19">
    <source>
        <dbReference type="SAM" id="MobiDB-lite"/>
    </source>
</evidence>
<evidence type="ECO:0000256" key="1">
    <source>
        <dbReference type="ARBA" id="ARBA00001946"/>
    </source>
</evidence>
<keyword evidence="11 22" id="KW-0418">Kinase</keyword>
<comment type="caution">
    <text evidence="22">The sequence shown here is derived from an EMBL/GenBank/DDBJ whole genome shotgun (WGS) entry which is preliminary data.</text>
</comment>
<feature type="domain" description="SH3" evidence="20">
    <location>
        <begin position="1055"/>
        <end position="1116"/>
    </location>
</feature>
<dbReference type="PROSITE" id="PS00109">
    <property type="entry name" value="PROTEIN_KINASE_TYR"/>
    <property type="match status" value="1"/>
</dbReference>
<name>A0A8H6TWU4_9AGAR</name>
<feature type="region of interest" description="Disordered" evidence="19">
    <location>
        <begin position="642"/>
        <end position="665"/>
    </location>
</feature>
<evidence type="ECO:0000256" key="12">
    <source>
        <dbReference type="ARBA" id="ARBA00022840"/>
    </source>
</evidence>
<feature type="compositionally biased region" description="Low complexity" evidence="19">
    <location>
        <begin position="827"/>
        <end position="842"/>
    </location>
</feature>
<dbReference type="GO" id="GO:0004709">
    <property type="term" value="F:MAP kinase kinase kinase activity"/>
    <property type="evidence" value="ECO:0007669"/>
    <property type="project" value="UniProtKB-EC"/>
</dbReference>
<evidence type="ECO:0000256" key="9">
    <source>
        <dbReference type="ARBA" id="ARBA00022692"/>
    </source>
</evidence>
<evidence type="ECO:0000256" key="8">
    <source>
        <dbReference type="ARBA" id="ARBA00022679"/>
    </source>
</evidence>
<dbReference type="OrthoDB" id="346907at2759"/>
<keyword evidence="14" id="KW-0346">Stress response</keyword>
<evidence type="ECO:0000256" key="16">
    <source>
        <dbReference type="ARBA" id="ARBA00047559"/>
    </source>
</evidence>
<evidence type="ECO:0000256" key="18">
    <source>
        <dbReference type="PROSITE-ProRule" id="PRU00192"/>
    </source>
</evidence>
<evidence type="ECO:0000256" key="10">
    <source>
        <dbReference type="ARBA" id="ARBA00022741"/>
    </source>
</evidence>
<dbReference type="SUPFAM" id="SSF50044">
    <property type="entry name" value="SH3-domain"/>
    <property type="match status" value="2"/>
</dbReference>
<evidence type="ECO:0000313" key="23">
    <source>
        <dbReference type="Proteomes" id="UP000620124"/>
    </source>
</evidence>
<feature type="domain" description="Protein kinase" evidence="21">
    <location>
        <begin position="204"/>
        <end position="469"/>
    </location>
</feature>
<organism evidence="22 23">
    <name type="scientific">Mycena venus</name>
    <dbReference type="NCBI Taxonomy" id="2733690"/>
    <lineage>
        <taxon>Eukaryota</taxon>
        <taxon>Fungi</taxon>
        <taxon>Dikarya</taxon>
        <taxon>Basidiomycota</taxon>
        <taxon>Agaricomycotina</taxon>
        <taxon>Agaricomycetes</taxon>
        <taxon>Agaricomycetidae</taxon>
        <taxon>Agaricales</taxon>
        <taxon>Marasmiineae</taxon>
        <taxon>Mycenaceae</taxon>
        <taxon>Mycena</taxon>
    </lineage>
</organism>
<comment type="catalytic activity">
    <reaction evidence="17">
        <text>L-seryl-[protein] + ATP = O-phospho-L-seryl-[protein] + ADP + H(+)</text>
        <dbReference type="Rhea" id="RHEA:17989"/>
        <dbReference type="Rhea" id="RHEA-COMP:9863"/>
        <dbReference type="Rhea" id="RHEA-COMP:11604"/>
        <dbReference type="ChEBI" id="CHEBI:15378"/>
        <dbReference type="ChEBI" id="CHEBI:29999"/>
        <dbReference type="ChEBI" id="CHEBI:30616"/>
        <dbReference type="ChEBI" id="CHEBI:83421"/>
        <dbReference type="ChEBI" id="CHEBI:456216"/>
        <dbReference type="EC" id="2.7.11.25"/>
    </reaction>
</comment>
<protein>
    <recommendedName>
        <fullName evidence="5">mitogen-activated protein kinase kinase kinase</fullName>
        <ecNumber evidence="5">2.7.11.25</ecNumber>
    </recommendedName>
</protein>